<organism evidence="2 3">
    <name type="scientific">Chenggangzhangella methanolivorans</name>
    <dbReference type="NCBI Taxonomy" id="1437009"/>
    <lineage>
        <taxon>Bacteria</taxon>
        <taxon>Pseudomonadati</taxon>
        <taxon>Pseudomonadota</taxon>
        <taxon>Alphaproteobacteria</taxon>
        <taxon>Hyphomicrobiales</taxon>
        <taxon>Methylopilaceae</taxon>
        <taxon>Chenggangzhangella</taxon>
    </lineage>
</organism>
<evidence type="ECO:0000256" key="1">
    <source>
        <dbReference type="SAM" id="SignalP"/>
    </source>
</evidence>
<dbReference type="AlphaFoldDB" id="A0A9E6RAQ9"/>
<evidence type="ECO:0000313" key="3">
    <source>
        <dbReference type="Proteomes" id="UP000825701"/>
    </source>
</evidence>
<feature type="chain" id="PRO_5038746949" evidence="1">
    <location>
        <begin position="21"/>
        <end position="78"/>
    </location>
</feature>
<dbReference type="RefSeq" id="WP_261403911.1">
    <property type="nucleotide sequence ID" value="NZ_CP081869.1"/>
</dbReference>
<reference evidence="2" key="1">
    <citation type="submission" date="2021-08" db="EMBL/GenBank/DDBJ databases">
        <authorList>
            <person name="Zhang H."/>
            <person name="Xu M."/>
            <person name="Yu Z."/>
            <person name="Yang L."/>
            <person name="Cai Y."/>
        </authorList>
    </citation>
    <scope>NUCLEOTIDE SEQUENCE</scope>
    <source>
        <strain evidence="2">CHL1</strain>
    </source>
</reference>
<dbReference type="Proteomes" id="UP000825701">
    <property type="component" value="Chromosome"/>
</dbReference>
<feature type="signal peptide" evidence="1">
    <location>
        <begin position="1"/>
        <end position="20"/>
    </location>
</feature>
<evidence type="ECO:0000313" key="2">
    <source>
        <dbReference type="EMBL" id="QZO00732.1"/>
    </source>
</evidence>
<dbReference type="EMBL" id="CP081869">
    <property type="protein sequence ID" value="QZO00732.1"/>
    <property type="molecule type" value="Genomic_DNA"/>
</dbReference>
<keyword evidence="3" id="KW-1185">Reference proteome</keyword>
<gene>
    <name evidence="2" type="ORF">K6K41_03305</name>
</gene>
<keyword evidence="1" id="KW-0732">Signal</keyword>
<proteinExistence type="predicted"/>
<accession>A0A9E6RAQ9</accession>
<dbReference type="KEGG" id="cmet:K6K41_03305"/>
<protein>
    <submittedName>
        <fullName evidence="2">Uncharacterized protein</fullName>
    </submittedName>
</protein>
<sequence length="78" mass="8355">MRMMVLGGLVLSCVLAPALAVDAGEAQAAKEVKAFVKRKKPCGSAADVFFCLRVEPKDAEKISLPTFSVDFREPAQLS</sequence>
<name>A0A9E6RAQ9_9HYPH</name>